<proteinExistence type="predicted"/>
<gene>
    <name evidence="1" type="ORF">Pmani_027776</name>
</gene>
<name>A0AAE1P325_9EUCA</name>
<organism evidence="1 2">
    <name type="scientific">Petrolisthes manimaculis</name>
    <dbReference type="NCBI Taxonomy" id="1843537"/>
    <lineage>
        <taxon>Eukaryota</taxon>
        <taxon>Metazoa</taxon>
        <taxon>Ecdysozoa</taxon>
        <taxon>Arthropoda</taxon>
        <taxon>Crustacea</taxon>
        <taxon>Multicrustacea</taxon>
        <taxon>Malacostraca</taxon>
        <taxon>Eumalacostraca</taxon>
        <taxon>Eucarida</taxon>
        <taxon>Decapoda</taxon>
        <taxon>Pleocyemata</taxon>
        <taxon>Anomura</taxon>
        <taxon>Galatheoidea</taxon>
        <taxon>Porcellanidae</taxon>
        <taxon>Petrolisthes</taxon>
    </lineage>
</organism>
<accession>A0AAE1P325</accession>
<dbReference type="EMBL" id="JAWZYT010003137">
    <property type="protein sequence ID" value="KAK4299997.1"/>
    <property type="molecule type" value="Genomic_DNA"/>
</dbReference>
<dbReference type="AlphaFoldDB" id="A0AAE1P325"/>
<sequence>MSSAQCTSCFKWPVSSSPGDLGVLQDGGWGKKHYVVTEGRDAVKTVEEVLNSDTIHLSFHTSSVSSCDGEKVTPCKIHHCRLSLESQPSLPSSE</sequence>
<dbReference type="Proteomes" id="UP001292094">
    <property type="component" value="Unassembled WGS sequence"/>
</dbReference>
<reference evidence="1" key="1">
    <citation type="submission" date="2023-11" db="EMBL/GenBank/DDBJ databases">
        <title>Genome assemblies of two species of porcelain crab, Petrolisthes cinctipes and Petrolisthes manimaculis (Anomura: Porcellanidae).</title>
        <authorList>
            <person name="Angst P."/>
        </authorList>
    </citation>
    <scope>NUCLEOTIDE SEQUENCE</scope>
    <source>
        <strain evidence="1">PB745_02</strain>
        <tissue evidence="1">Gill</tissue>
    </source>
</reference>
<protein>
    <submittedName>
        <fullName evidence="1">Uncharacterized protein</fullName>
    </submittedName>
</protein>
<comment type="caution">
    <text evidence="1">The sequence shown here is derived from an EMBL/GenBank/DDBJ whole genome shotgun (WGS) entry which is preliminary data.</text>
</comment>
<evidence type="ECO:0000313" key="1">
    <source>
        <dbReference type="EMBL" id="KAK4299997.1"/>
    </source>
</evidence>
<evidence type="ECO:0000313" key="2">
    <source>
        <dbReference type="Proteomes" id="UP001292094"/>
    </source>
</evidence>
<keyword evidence="2" id="KW-1185">Reference proteome</keyword>